<name>A0A9W7LL30_HIBTR</name>
<dbReference type="Gene3D" id="2.40.50.40">
    <property type="match status" value="1"/>
</dbReference>
<evidence type="ECO:0000259" key="2">
    <source>
        <dbReference type="Pfam" id="PF24626"/>
    </source>
</evidence>
<accession>A0A9W7LL30</accession>
<evidence type="ECO:0008006" key="5">
    <source>
        <dbReference type="Google" id="ProtNLM"/>
    </source>
</evidence>
<dbReference type="Proteomes" id="UP001165190">
    <property type="component" value="Unassembled WGS sequence"/>
</dbReference>
<proteinExistence type="predicted"/>
<evidence type="ECO:0000259" key="1">
    <source>
        <dbReference type="Pfam" id="PF00385"/>
    </source>
</evidence>
<evidence type="ECO:0000313" key="4">
    <source>
        <dbReference type="Proteomes" id="UP001165190"/>
    </source>
</evidence>
<dbReference type="Pfam" id="PF00385">
    <property type="entry name" value="Chromo"/>
    <property type="match status" value="1"/>
</dbReference>
<dbReference type="AlphaFoldDB" id="A0A9W7LL30"/>
<dbReference type="InterPro" id="IPR016197">
    <property type="entry name" value="Chromo-like_dom_sf"/>
</dbReference>
<feature type="domain" description="Chromo" evidence="1">
    <location>
        <begin position="72"/>
        <end position="106"/>
    </location>
</feature>
<organism evidence="3 4">
    <name type="scientific">Hibiscus trionum</name>
    <name type="common">Flower of an hour</name>
    <dbReference type="NCBI Taxonomy" id="183268"/>
    <lineage>
        <taxon>Eukaryota</taxon>
        <taxon>Viridiplantae</taxon>
        <taxon>Streptophyta</taxon>
        <taxon>Embryophyta</taxon>
        <taxon>Tracheophyta</taxon>
        <taxon>Spermatophyta</taxon>
        <taxon>Magnoliopsida</taxon>
        <taxon>eudicotyledons</taxon>
        <taxon>Gunneridae</taxon>
        <taxon>Pentapetalae</taxon>
        <taxon>rosids</taxon>
        <taxon>malvids</taxon>
        <taxon>Malvales</taxon>
        <taxon>Malvaceae</taxon>
        <taxon>Malvoideae</taxon>
        <taxon>Hibiscus</taxon>
    </lineage>
</organism>
<dbReference type="OrthoDB" id="5554229at2759"/>
<dbReference type="InterPro" id="IPR056924">
    <property type="entry name" value="SH3_Tf2-1"/>
</dbReference>
<gene>
    <name evidence="3" type="ORF">HRI_000514000</name>
</gene>
<feature type="domain" description="Tf2-1-like SH3-like" evidence="2">
    <location>
        <begin position="19"/>
        <end position="48"/>
    </location>
</feature>
<dbReference type="Pfam" id="PF24626">
    <property type="entry name" value="SH3_Tf2-1"/>
    <property type="match status" value="1"/>
</dbReference>
<dbReference type="PANTHER" id="PTHR46148:SF52">
    <property type="entry name" value="OS04G0603800 PROTEIN"/>
    <property type="match status" value="1"/>
</dbReference>
<dbReference type="EMBL" id="BSYR01000006">
    <property type="protein sequence ID" value="GMI68447.1"/>
    <property type="molecule type" value="Genomic_DNA"/>
</dbReference>
<keyword evidence="4" id="KW-1185">Reference proteome</keyword>
<evidence type="ECO:0000313" key="3">
    <source>
        <dbReference type="EMBL" id="GMI68447.1"/>
    </source>
</evidence>
<protein>
    <recommendedName>
        <fullName evidence="5">Chromo domain-containing protein</fullName>
    </recommendedName>
</protein>
<dbReference type="SUPFAM" id="SSF54160">
    <property type="entry name" value="Chromo domain-like"/>
    <property type="match status" value="1"/>
</dbReference>
<dbReference type="PANTHER" id="PTHR46148">
    <property type="entry name" value="CHROMO DOMAIN-CONTAINING PROTEIN"/>
    <property type="match status" value="1"/>
</dbReference>
<dbReference type="InterPro" id="IPR023780">
    <property type="entry name" value="Chromo_domain"/>
</dbReference>
<sequence length="119" mass="13773">MKRQADKKRSYRQFFVGDDKVGKVAYKLKLPMGSRVHPTFHVSQLKKHISSDPVQSDLPVVGSNGTIVKEPLRILDRRMVKKGNRAVTEVLVEWTNSFPEDATWEVFHKLQLDYPHFNP</sequence>
<reference evidence="3" key="1">
    <citation type="submission" date="2023-05" db="EMBL/GenBank/DDBJ databases">
        <title>Genome and transcriptome analyses reveal genes involved in the formation of fine ridges on petal epidermal cells in Hibiscus trionum.</title>
        <authorList>
            <person name="Koshimizu S."/>
            <person name="Masuda S."/>
            <person name="Ishii T."/>
            <person name="Shirasu K."/>
            <person name="Hoshino A."/>
            <person name="Arita M."/>
        </authorList>
    </citation>
    <scope>NUCLEOTIDE SEQUENCE</scope>
    <source>
        <strain evidence="3">Hamamatsu line</strain>
    </source>
</reference>
<comment type="caution">
    <text evidence="3">The sequence shown here is derived from an EMBL/GenBank/DDBJ whole genome shotgun (WGS) entry which is preliminary data.</text>
</comment>